<dbReference type="STRING" id="658445.H744_1c0368"/>
<dbReference type="PATRIC" id="fig|658445.3.peg.401"/>
<gene>
    <name evidence="1" type="ORF">H744_1c0368</name>
</gene>
<dbReference type="InterPro" id="IPR029058">
    <property type="entry name" value="AB_hydrolase_fold"/>
</dbReference>
<dbReference type="OrthoDB" id="9784036at2"/>
<protein>
    <recommendedName>
        <fullName evidence="3">Esterase</fullName>
    </recommendedName>
</protein>
<reference evidence="1 2" key="1">
    <citation type="submission" date="2013-05" db="EMBL/GenBank/DDBJ databases">
        <title>Complete genome sequence of the lipase-producing bacterium Photobacterium gaetbulicola Gung47.</title>
        <authorList>
            <person name="Kim Y.-O."/>
        </authorList>
    </citation>
    <scope>NUCLEOTIDE SEQUENCE [LARGE SCALE GENOMIC DNA]</scope>
    <source>
        <strain evidence="1 2">Gung47</strain>
    </source>
</reference>
<evidence type="ECO:0008006" key="3">
    <source>
        <dbReference type="Google" id="ProtNLM"/>
    </source>
</evidence>
<proteinExistence type="predicted"/>
<dbReference type="InterPro" id="IPR050583">
    <property type="entry name" value="Mycobacterial_A85_antigen"/>
</dbReference>
<dbReference type="PANTHER" id="PTHR48098:SF6">
    <property type="entry name" value="FERRI-BACILLIBACTIN ESTERASE BESA"/>
    <property type="match status" value="1"/>
</dbReference>
<dbReference type="Gene3D" id="3.40.50.1820">
    <property type="entry name" value="alpha/beta hydrolase"/>
    <property type="match status" value="1"/>
</dbReference>
<keyword evidence="2" id="KW-1185">Reference proteome</keyword>
<dbReference type="AlphaFoldDB" id="A0A0C5WE82"/>
<organism evidence="1 2">
    <name type="scientific">Photobacterium gaetbulicola Gung47</name>
    <dbReference type="NCBI Taxonomy" id="658445"/>
    <lineage>
        <taxon>Bacteria</taxon>
        <taxon>Pseudomonadati</taxon>
        <taxon>Pseudomonadota</taxon>
        <taxon>Gammaproteobacteria</taxon>
        <taxon>Vibrionales</taxon>
        <taxon>Vibrionaceae</taxon>
        <taxon>Photobacterium</taxon>
    </lineage>
</organism>
<accession>A0A0C5WE82</accession>
<dbReference type="KEGG" id="pgb:H744_1c0368"/>
<dbReference type="Pfam" id="PF00756">
    <property type="entry name" value="Esterase"/>
    <property type="match status" value="1"/>
</dbReference>
<dbReference type="EMBL" id="CP005973">
    <property type="protein sequence ID" value="AJR05393.1"/>
    <property type="molecule type" value="Genomic_DNA"/>
</dbReference>
<dbReference type="SUPFAM" id="SSF53474">
    <property type="entry name" value="alpha/beta-Hydrolases"/>
    <property type="match status" value="1"/>
</dbReference>
<sequence>MPLDPTQKNYDPARMIVHENMHIPQLGRKRHVRVYLPANYDRSSQQFPVMYMHDGQNVFEPELCIAGASWQVAEQLDELQAKGESKGFIVVAIDCSPLRGHLGRRDEYSPWTFAPPAVLANWEQAIEPQGGDGDAYCDFIVQTLKPYIDSHYRTLPERESTIIAGSSMGGFISLYAALRYQDTFSKAGVFSPAFWFAAKEMRTFIEQACIERPIEIYMDIGTHETSDPAIDGFPALYHELAVEFAGILNRKSCQLKCHFDVDNGGIHSESAWANRFLTMVEKFNLD</sequence>
<dbReference type="Proteomes" id="UP000032303">
    <property type="component" value="Chromosome 1"/>
</dbReference>
<name>A0A0C5WE82_9GAMM</name>
<evidence type="ECO:0000313" key="2">
    <source>
        <dbReference type="Proteomes" id="UP000032303"/>
    </source>
</evidence>
<dbReference type="InterPro" id="IPR000801">
    <property type="entry name" value="Esterase-like"/>
</dbReference>
<dbReference type="PANTHER" id="PTHR48098">
    <property type="entry name" value="ENTEROCHELIN ESTERASE-RELATED"/>
    <property type="match status" value="1"/>
</dbReference>
<evidence type="ECO:0000313" key="1">
    <source>
        <dbReference type="EMBL" id="AJR05393.1"/>
    </source>
</evidence>
<dbReference type="HOGENOM" id="CLU_039834_1_2_6"/>